<sequence>SIQENSNNKVLSIGRDIKGRHFDDLRVNLYGLSPACRHQFYLL</sequence>
<feature type="non-terminal residue" evidence="1">
    <location>
        <position position="43"/>
    </location>
</feature>
<reference evidence="1" key="1">
    <citation type="submission" date="2016-05" db="EMBL/GenBank/DDBJ databases">
        <authorList>
            <person name="Lavstsen T."/>
            <person name="Jespersen J.S."/>
        </authorList>
    </citation>
    <scope>NUCLEOTIDE SEQUENCE</scope>
    <source>
        <tissue evidence="1">Brain</tissue>
    </source>
</reference>
<gene>
    <name evidence="1" type="primary">EGR_05204</name>
</gene>
<dbReference type="EMBL" id="HAEB01003802">
    <property type="protein sequence ID" value="SBQ50329.1"/>
    <property type="molecule type" value="Transcribed_RNA"/>
</dbReference>
<accession>A0A1A8EWV8</accession>
<proteinExistence type="predicted"/>
<feature type="non-terminal residue" evidence="1">
    <location>
        <position position="1"/>
    </location>
</feature>
<evidence type="ECO:0000313" key="1">
    <source>
        <dbReference type="EMBL" id="SBQ50329.1"/>
    </source>
</evidence>
<organism evidence="1">
    <name type="scientific">Nothobranchius korthausae</name>
    <dbReference type="NCBI Taxonomy" id="1143690"/>
    <lineage>
        <taxon>Eukaryota</taxon>
        <taxon>Metazoa</taxon>
        <taxon>Chordata</taxon>
        <taxon>Craniata</taxon>
        <taxon>Vertebrata</taxon>
        <taxon>Euteleostomi</taxon>
        <taxon>Actinopterygii</taxon>
        <taxon>Neopterygii</taxon>
        <taxon>Teleostei</taxon>
        <taxon>Neoteleostei</taxon>
        <taxon>Acanthomorphata</taxon>
        <taxon>Ovalentaria</taxon>
        <taxon>Atherinomorphae</taxon>
        <taxon>Cyprinodontiformes</taxon>
        <taxon>Nothobranchiidae</taxon>
        <taxon>Nothobranchius</taxon>
    </lineage>
</organism>
<reference evidence="1" key="2">
    <citation type="submission" date="2016-06" db="EMBL/GenBank/DDBJ databases">
        <title>The genome of a short-lived fish provides insights into sex chromosome evolution and the genetic control of aging.</title>
        <authorList>
            <person name="Reichwald K."/>
            <person name="Felder M."/>
            <person name="Petzold A."/>
            <person name="Koch P."/>
            <person name="Groth M."/>
            <person name="Platzer M."/>
        </authorList>
    </citation>
    <scope>NUCLEOTIDE SEQUENCE</scope>
    <source>
        <tissue evidence="1">Brain</tissue>
    </source>
</reference>
<dbReference type="AlphaFoldDB" id="A0A1A8EWV8"/>
<protein>
    <submittedName>
        <fullName evidence="1">Uncharacterized protein</fullName>
    </submittedName>
</protein>
<name>A0A1A8EWV8_9TELE</name>